<feature type="domain" description="Sensor histidine kinase NatK-like C-terminal" evidence="1">
    <location>
        <begin position="21"/>
        <end position="125"/>
    </location>
</feature>
<dbReference type="PANTHER" id="PTHR40448">
    <property type="entry name" value="TWO-COMPONENT SENSOR HISTIDINE KINASE"/>
    <property type="match status" value="1"/>
</dbReference>
<protein>
    <submittedName>
        <fullName evidence="2">GHKL domain-containing protein</fullName>
    </submittedName>
</protein>
<accession>A0AB74U2Y4</accession>
<dbReference type="PANTHER" id="PTHR40448:SF1">
    <property type="entry name" value="TWO-COMPONENT SENSOR HISTIDINE KINASE"/>
    <property type="match status" value="1"/>
</dbReference>
<name>A0AB74U2Y4_9LACT</name>
<dbReference type="GO" id="GO:0042802">
    <property type="term" value="F:identical protein binding"/>
    <property type="evidence" value="ECO:0007669"/>
    <property type="project" value="TreeGrafter"/>
</dbReference>
<evidence type="ECO:0000259" key="1">
    <source>
        <dbReference type="Pfam" id="PF14501"/>
    </source>
</evidence>
<dbReference type="Gene3D" id="3.30.565.10">
    <property type="entry name" value="Histidine kinase-like ATPase, C-terminal domain"/>
    <property type="match status" value="1"/>
</dbReference>
<dbReference type="Pfam" id="PF14501">
    <property type="entry name" value="HATPase_c_5"/>
    <property type="match status" value="1"/>
</dbReference>
<dbReference type="InterPro" id="IPR032834">
    <property type="entry name" value="NatK-like_C"/>
</dbReference>
<reference evidence="2" key="1">
    <citation type="submission" date="2023-12" db="EMBL/GenBank/DDBJ databases">
        <title>Dolosigranulum savutii sp. nov. isolated from human upper respiratory samples collected in Botswana.</title>
        <authorList>
            <person name="Kelly M.S."/>
        </authorList>
    </citation>
    <scope>NUCLEOTIDE SEQUENCE</scope>
    <source>
        <strain evidence="2">MSK211</strain>
    </source>
</reference>
<dbReference type="RefSeq" id="WP_347299269.1">
    <property type="nucleotide sequence ID" value="NZ_CP142436.1"/>
</dbReference>
<dbReference type="EMBL" id="CP142436">
    <property type="protein sequence ID" value="XBC52397.1"/>
    <property type="molecule type" value="Genomic_DNA"/>
</dbReference>
<gene>
    <name evidence="2" type="ORF">VUQ07_02995</name>
</gene>
<dbReference type="InterPro" id="IPR036890">
    <property type="entry name" value="HATPase_C_sf"/>
</dbReference>
<dbReference type="SUPFAM" id="SSF55874">
    <property type="entry name" value="ATPase domain of HSP90 chaperone/DNA topoisomerase II/histidine kinase"/>
    <property type="match status" value="1"/>
</dbReference>
<organism evidence="2">
    <name type="scientific">Dolosigranulum savutiense</name>
    <dbReference type="NCBI Taxonomy" id="3110288"/>
    <lineage>
        <taxon>Bacteria</taxon>
        <taxon>Bacillati</taxon>
        <taxon>Bacillota</taxon>
        <taxon>Bacilli</taxon>
        <taxon>Lactobacillales</taxon>
        <taxon>Carnobacteriaceae</taxon>
        <taxon>Dolosigranulum</taxon>
    </lineage>
</organism>
<proteinExistence type="predicted"/>
<sequence>MIKEDILFHFECKQQMSKFNMNDFDAVRLIGILLDNAIEATLEVEKKQVNIVVNQVDETLEITIENTYEVDQLSHVEMLYQPEYTTKSGHDGLGLTIVDQMSNSHHNLFVQYHPTDYFFTVVVIIT</sequence>
<dbReference type="AlphaFoldDB" id="A0AB74U2Y4"/>
<evidence type="ECO:0000313" key="2">
    <source>
        <dbReference type="EMBL" id="XBC52397.1"/>
    </source>
</evidence>